<dbReference type="STRING" id="1038014.SAMN04487910_2990"/>
<reference evidence="1 2" key="1">
    <citation type="submission" date="2016-10" db="EMBL/GenBank/DDBJ databases">
        <authorList>
            <person name="de Groot N.N."/>
        </authorList>
    </citation>
    <scope>NUCLEOTIDE SEQUENCE [LARGE SCALE GENOMIC DNA]</scope>
    <source>
        <strain evidence="1 2">DSM 25232</strain>
    </source>
</reference>
<protein>
    <submittedName>
        <fullName evidence="1">Uncharacterized protein</fullName>
    </submittedName>
</protein>
<organism evidence="1 2">
    <name type="scientific">Aquimarina amphilecti</name>
    <dbReference type="NCBI Taxonomy" id="1038014"/>
    <lineage>
        <taxon>Bacteria</taxon>
        <taxon>Pseudomonadati</taxon>
        <taxon>Bacteroidota</taxon>
        <taxon>Flavobacteriia</taxon>
        <taxon>Flavobacteriales</taxon>
        <taxon>Flavobacteriaceae</taxon>
        <taxon>Aquimarina</taxon>
    </lineage>
</organism>
<dbReference type="Pfam" id="PF19268">
    <property type="entry name" value="CIS_TMP"/>
    <property type="match status" value="1"/>
</dbReference>
<accession>A0A1H7S4M0</accession>
<keyword evidence="2" id="KW-1185">Reference proteome</keyword>
<dbReference type="RefSeq" id="WP_091409971.1">
    <property type="nucleotide sequence ID" value="NZ_FOAB01000005.1"/>
</dbReference>
<proteinExistence type="predicted"/>
<name>A0A1H7S4M0_AQUAM</name>
<dbReference type="EMBL" id="FOAB01000005">
    <property type="protein sequence ID" value="SEL67239.1"/>
    <property type="molecule type" value="Genomic_DNA"/>
</dbReference>
<gene>
    <name evidence="1" type="ORF">SAMN04487910_2990</name>
</gene>
<evidence type="ECO:0000313" key="2">
    <source>
        <dbReference type="Proteomes" id="UP000198521"/>
    </source>
</evidence>
<dbReference type="AlphaFoldDB" id="A0A1H7S4M0"/>
<dbReference type="Proteomes" id="UP000198521">
    <property type="component" value="Unassembled WGS sequence"/>
</dbReference>
<dbReference type="InterPro" id="IPR045538">
    <property type="entry name" value="CIS_TMP"/>
</dbReference>
<sequence>MALQKHIVNKQVLEIHLSKHADTSKIQHELSSLCRNQLSTVMDRVFSQANVSESSLQIERLTLDLGNVSLQNFETVFTEKLQEELTAYQRADVVLEKPKSDNTHEETPLRAIIHYLKTGVLPWWAKQGNKSDFQEQLALLLQQPSNTFMRLLKELPWNPTYLQRFVYASKEEQLLASFRLVTELSSAQILKTKNSILNSIQKRYTLEREKAINSFWKTAFLKYTIANRDSVFTKECTKEVLLDLGIDEKEELIVDNSRYAYQIKRLVDSCIALYAKNAIGKEFFKQVSSLVNHPFFDQLPPKMLKETKSLLTDISNTSKETIEELDVNNLLTPLALHLQGLQKELKHLGSKPKSIVTEQLSSPFDDTDFISIQNAGLVLFWPFLERFFENIGVMKDKNFIDEAARNKAICVVQYLCNTKEEELFEGDLLLNKIVCGLGIDTVVSPIKLSAEEKEIAEGLVTAVIAKGPKWENLSSDGFRASYLCRQGSLRTRDGHWLLQVKRETHDITLEKILWGFHTVKLPWMKDILVVEWL</sequence>
<evidence type="ECO:0000313" key="1">
    <source>
        <dbReference type="EMBL" id="SEL67239.1"/>
    </source>
</evidence>
<dbReference type="OrthoDB" id="1488184at2"/>